<sequence>MDQSLGAYLRLHPAPLVLAAAQPTLATFRRLSRHTARLTGTLTGNHLSTPREQLQTRVRPMIEDYLLSRQAEALTLLAERADQGRAVHGIERAWLASRWERPEMLAVEQGYFQPARLSADGDTHFPTSEVAQLSAPDVLDDAVDELIEAVLARGGWVALLADRTLPADGRVALTLHPDPPRSPRPGSCTPGTRGATDAPARRSGTPVLKVVCVARSPLGLARGSRRDPGNARDRPVRPPARPCHRRP</sequence>
<evidence type="ECO:0000313" key="3">
    <source>
        <dbReference type="Proteomes" id="UP000320693"/>
    </source>
</evidence>
<feature type="region of interest" description="Disordered" evidence="1">
    <location>
        <begin position="219"/>
        <end position="247"/>
    </location>
</feature>
<name>A0ABQ0S9R3_9PSEU</name>
<accession>A0ABQ0S9R3</accession>
<feature type="region of interest" description="Disordered" evidence="1">
    <location>
        <begin position="174"/>
        <end position="207"/>
    </location>
</feature>
<evidence type="ECO:0008006" key="4">
    <source>
        <dbReference type="Google" id="ProtNLM"/>
    </source>
</evidence>
<feature type="compositionally biased region" description="Basic and acidic residues" evidence="1">
    <location>
        <begin position="224"/>
        <end position="236"/>
    </location>
</feature>
<evidence type="ECO:0000256" key="1">
    <source>
        <dbReference type="SAM" id="MobiDB-lite"/>
    </source>
</evidence>
<reference evidence="2 3" key="1">
    <citation type="submission" date="2019-06" db="EMBL/GenBank/DDBJ databases">
        <title>Whole genome shotgun sequence of Pseudonocardia saturnea NBRC 14499.</title>
        <authorList>
            <person name="Hosoyama A."/>
            <person name="Uohara A."/>
            <person name="Ohji S."/>
            <person name="Ichikawa N."/>
        </authorList>
    </citation>
    <scope>NUCLEOTIDE SEQUENCE [LARGE SCALE GENOMIC DNA]</scope>
    <source>
        <strain evidence="2 3">NBRC 14499</strain>
    </source>
</reference>
<dbReference type="InterPro" id="IPR041289">
    <property type="entry name" value="Bact_RF_family3"/>
</dbReference>
<dbReference type="RefSeq" id="WP_125911368.1">
    <property type="nucleotide sequence ID" value="NZ_BJNH01000148.1"/>
</dbReference>
<dbReference type="EMBL" id="BJNH01000148">
    <property type="protein sequence ID" value="GEC29663.1"/>
    <property type="molecule type" value="Genomic_DNA"/>
</dbReference>
<evidence type="ECO:0000313" key="2">
    <source>
        <dbReference type="EMBL" id="GEC29663.1"/>
    </source>
</evidence>
<comment type="caution">
    <text evidence="2">The sequence shown here is derived from an EMBL/GenBank/DDBJ whole genome shotgun (WGS) entry which is preliminary data.</text>
</comment>
<keyword evidence="3" id="KW-1185">Reference proteome</keyword>
<dbReference type="Pfam" id="PF18845">
    <property type="entry name" value="baeRF_family3"/>
    <property type="match status" value="1"/>
</dbReference>
<dbReference type="Proteomes" id="UP000320693">
    <property type="component" value="Unassembled WGS sequence"/>
</dbReference>
<gene>
    <name evidence="2" type="ORF">PSA01_66920</name>
</gene>
<proteinExistence type="predicted"/>
<protein>
    <recommendedName>
        <fullName evidence="4">Lantibiotic biosynthesis dehydratase-like protein</fullName>
    </recommendedName>
</protein>
<organism evidence="2 3">
    <name type="scientific">Pseudonocardia saturnea</name>
    <dbReference type="NCBI Taxonomy" id="33909"/>
    <lineage>
        <taxon>Bacteria</taxon>
        <taxon>Bacillati</taxon>
        <taxon>Actinomycetota</taxon>
        <taxon>Actinomycetes</taxon>
        <taxon>Pseudonocardiales</taxon>
        <taxon>Pseudonocardiaceae</taxon>
        <taxon>Pseudonocardia</taxon>
    </lineage>
</organism>